<proteinExistence type="predicted"/>
<protein>
    <submittedName>
        <fullName evidence="1">Uncharacterized protein</fullName>
    </submittedName>
</protein>
<evidence type="ECO:0000313" key="1">
    <source>
        <dbReference type="EMBL" id="EXI80608.1"/>
    </source>
</evidence>
<evidence type="ECO:0000313" key="2">
    <source>
        <dbReference type="Proteomes" id="UP000021816"/>
    </source>
</evidence>
<dbReference type="EMBL" id="JEMX01000030">
    <property type="protein sequence ID" value="EXI80608.1"/>
    <property type="molecule type" value="Genomic_DNA"/>
</dbReference>
<accession>A0A011ND49</accession>
<dbReference type="PATRIC" id="fig|1454003.3.peg.1805"/>
<sequence>MNILNSWKTLELITREGETLVCIEGRVYGSNPRFPSSSHIRTSPITGHRFESNSMVVMTKRGSEYLLGKPDPAETFAQQRLLRRLSRLGQQAPSGFDAIDTQLTGYVEVHKEDTAKES</sequence>
<dbReference type="AlphaFoldDB" id="A0A011ND49"/>
<reference evidence="1 2" key="1">
    <citation type="submission" date="2014-02" db="EMBL/GenBank/DDBJ databases">
        <title>Expanding our view of genomic diversity in Candidatus Accumulibacter clades.</title>
        <authorList>
            <person name="Skennerton C.T."/>
            <person name="Barr J.J."/>
            <person name="Slater F.R."/>
            <person name="Bond P.L."/>
            <person name="Tyson G.W."/>
        </authorList>
    </citation>
    <scope>NUCLEOTIDE SEQUENCE [LARGE SCALE GENOMIC DNA]</scope>
    <source>
        <strain evidence="2">BA-92</strain>
    </source>
</reference>
<gene>
    <name evidence="1" type="ORF">AW10_01751</name>
</gene>
<organism evidence="1 2">
    <name type="scientific">Candidatus Accumulibacter appositus</name>
    <dbReference type="NCBI Taxonomy" id="1454003"/>
    <lineage>
        <taxon>Bacteria</taxon>
        <taxon>Pseudomonadati</taxon>
        <taxon>Pseudomonadota</taxon>
        <taxon>Betaproteobacteria</taxon>
        <taxon>Candidatus Accumulibacter</taxon>
    </lineage>
</organism>
<comment type="caution">
    <text evidence="1">The sequence shown here is derived from an EMBL/GenBank/DDBJ whole genome shotgun (WGS) entry which is preliminary data.</text>
</comment>
<dbReference type="Proteomes" id="UP000021816">
    <property type="component" value="Unassembled WGS sequence"/>
</dbReference>
<name>A0A011ND49_9PROT</name>